<gene>
    <name evidence="3" type="ORF">SAMN05660706_13033</name>
</gene>
<keyword evidence="4" id="KW-1185">Reference proteome</keyword>
<dbReference type="GO" id="GO:0005737">
    <property type="term" value="C:cytoplasm"/>
    <property type="evidence" value="ECO:0007669"/>
    <property type="project" value="TreeGrafter"/>
</dbReference>
<dbReference type="GO" id="GO:0018169">
    <property type="term" value="F:ribosomal S6-glutamic acid ligase activity"/>
    <property type="evidence" value="ECO:0007669"/>
    <property type="project" value="TreeGrafter"/>
</dbReference>
<dbReference type="STRING" id="39060.SAMN05660706_13033"/>
<feature type="domain" description="ATP-grasp" evidence="2">
    <location>
        <begin position="134"/>
        <end position="323"/>
    </location>
</feature>
<dbReference type="PANTHER" id="PTHR21621:SF0">
    <property type="entry name" value="BETA-CITRYLGLUTAMATE SYNTHASE B-RELATED"/>
    <property type="match status" value="1"/>
</dbReference>
<dbReference type="GO" id="GO:0009432">
    <property type="term" value="P:SOS response"/>
    <property type="evidence" value="ECO:0007669"/>
    <property type="project" value="TreeGrafter"/>
</dbReference>
<organism evidence="3 4">
    <name type="scientific">Desulfoscipio geothermicus DSM 3669</name>
    <dbReference type="NCBI Taxonomy" id="1121426"/>
    <lineage>
        <taxon>Bacteria</taxon>
        <taxon>Bacillati</taxon>
        <taxon>Bacillota</taxon>
        <taxon>Clostridia</taxon>
        <taxon>Eubacteriales</taxon>
        <taxon>Desulfallaceae</taxon>
        <taxon>Desulfoscipio</taxon>
    </lineage>
</organism>
<evidence type="ECO:0000256" key="1">
    <source>
        <dbReference type="PROSITE-ProRule" id="PRU00409"/>
    </source>
</evidence>
<dbReference type="Pfam" id="PF21068">
    <property type="entry name" value="ATPgraspMvdD"/>
    <property type="match status" value="1"/>
</dbReference>
<dbReference type="InterPro" id="IPR011761">
    <property type="entry name" value="ATP-grasp"/>
</dbReference>
<dbReference type="Pfam" id="PF08443">
    <property type="entry name" value="RimK"/>
    <property type="match status" value="1"/>
</dbReference>
<dbReference type="Proteomes" id="UP000199584">
    <property type="component" value="Unassembled WGS sequence"/>
</dbReference>
<evidence type="ECO:0000313" key="3">
    <source>
        <dbReference type="EMBL" id="SFR14225.1"/>
    </source>
</evidence>
<name>A0A1I6E914_9FIRM</name>
<dbReference type="SUPFAM" id="SSF56059">
    <property type="entry name" value="Glutathione synthetase ATP-binding domain-like"/>
    <property type="match status" value="1"/>
</dbReference>
<keyword evidence="1" id="KW-0067">ATP-binding</keyword>
<sequence>MTYTGRDLILLLTNKEDLTADFVVLELQKRNIPYFRFNTEDFPYKIKAGISCRNSLVNGYIDDGKNIIDLKGVKSIWYRRPKRAVPGENINNEFERFCRMESWYFLRGLWENIDCFWVSHPYNLEKARSKIRQLAVAQQIGLKIPDTLVSNNPSEVKRFFEELKGEMVVKPVRSGLVRGDVKDYVIYTSKVSVEHLEKLDGLKFAPSIFQACIPKKYDIRVTVIGEKVFPVEIHSQSNPEAVIDWRKPQDVKLEHRVHDLPVEIKTKCLQLVKFYGIQFAAIDLVLSRDGKYYFLELNPNGQWAWIEQRTGIPLTESLVDLLVNLDSDACK</sequence>
<dbReference type="GO" id="GO:0005524">
    <property type="term" value="F:ATP binding"/>
    <property type="evidence" value="ECO:0007669"/>
    <property type="project" value="UniProtKB-UniRule"/>
</dbReference>
<dbReference type="Gene3D" id="3.30.470.20">
    <property type="entry name" value="ATP-grasp fold, B domain"/>
    <property type="match status" value="1"/>
</dbReference>
<dbReference type="PROSITE" id="PS50975">
    <property type="entry name" value="ATP_GRASP"/>
    <property type="match status" value="1"/>
</dbReference>
<keyword evidence="1" id="KW-0547">Nucleotide-binding</keyword>
<protein>
    <submittedName>
        <fullName evidence="3">ATP-grasp domain-containing protein</fullName>
    </submittedName>
</protein>
<dbReference type="PANTHER" id="PTHR21621">
    <property type="entry name" value="RIBOSOMAL PROTEIN S6 MODIFICATION PROTEIN"/>
    <property type="match status" value="1"/>
</dbReference>
<evidence type="ECO:0000313" key="4">
    <source>
        <dbReference type="Proteomes" id="UP000199584"/>
    </source>
</evidence>
<dbReference type="InterPro" id="IPR048936">
    <property type="entry name" value="MvdD-like_ATPgrasp"/>
</dbReference>
<dbReference type="GO" id="GO:0046872">
    <property type="term" value="F:metal ion binding"/>
    <property type="evidence" value="ECO:0007669"/>
    <property type="project" value="InterPro"/>
</dbReference>
<proteinExistence type="predicted"/>
<dbReference type="EMBL" id="FOYM01000030">
    <property type="protein sequence ID" value="SFR14225.1"/>
    <property type="molecule type" value="Genomic_DNA"/>
</dbReference>
<dbReference type="InterPro" id="IPR013651">
    <property type="entry name" value="ATP-grasp_RimK-type"/>
</dbReference>
<reference evidence="4" key="1">
    <citation type="submission" date="2016-10" db="EMBL/GenBank/DDBJ databases">
        <authorList>
            <person name="Varghese N."/>
            <person name="Submissions S."/>
        </authorList>
    </citation>
    <scope>NUCLEOTIDE SEQUENCE [LARGE SCALE GENOMIC DNA]</scope>
    <source>
        <strain evidence="4">DSM 3669</strain>
    </source>
</reference>
<accession>A0A1I6E914</accession>
<dbReference type="AlphaFoldDB" id="A0A1I6E914"/>
<evidence type="ECO:0000259" key="2">
    <source>
        <dbReference type="PROSITE" id="PS50975"/>
    </source>
</evidence>